<dbReference type="InterPro" id="IPR014014">
    <property type="entry name" value="RNA_helicase_DEAD_Q_motif"/>
</dbReference>
<keyword evidence="5" id="KW-0813">Transport</keyword>
<feature type="transmembrane region" description="Helical" evidence="33">
    <location>
        <begin position="1649"/>
        <end position="1669"/>
    </location>
</feature>
<feature type="transmembrane region" description="Helical" evidence="33">
    <location>
        <begin position="1716"/>
        <end position="1740"/>
    </location>
</feature>
<dbReference type="eggNOG" id="KOG1933">
    <property type="taxonomic scope" value="Eukaryota"/>
</dbReference>
<comment type="catalytic activity">
    <reaction evidence="26">
        <text>ATP + H2O = ADP + phosphate + H(+)</text>
        <dbReference type="Rhea" id="RHEA:13065"/>
        <dbReference type="ChEBI" id="CHEBI:15377"/>
        <dbReference type="ChEBI" id="CHEBI:15378"/>
        <dbReference type="ChEBI" id="CHEBI:30616"/>
        <dbReference type="ChEBI" id="CHEBI:43474"/>
        <dbReference type="ChEBI" id="CHEBI:456216"/>
        <dbReference type="EC" id="3.6.4.13"/>
    </reaction>
</comment>
<dbReference type="InterPro" id="IPR014001">
    <property type="entry name" value="Helicase_ATP-bd"/>
</dbReference>
<dbReference type="FunFam" id="3.40.50.300:FF:000939">
    <property type="entry name" value="Probable ATP-dependent RNA helicase DDX56"/>
    <property type="match status" value="1"/>
</dbReference>
<dbReference type="InterPro" id="IPR001650">
    <property type="entry name" value="Helicase_C-like"/>
</dbReference>
<comment type="similarity">
    <text evidence="25">Belongs to the DEAD box helicase family. DDX56/DBP9 subfamily.</text>
</comment>
<evidence type="ECO:0000259" key="37">
    <source>
        <dbReference type="PROSITE" id="PS51195"/>
    </source>
</evidence>
<dbReference type="PANTHER" id="PTHR45727">
    <property type="entry name" value="NPC INTRACELLULAR CHOLESTEROL TRANSPORTER 1"/>
    <property type="match status" value="1"/>
</dbReference>
<feature type="transmembrane region" description="Helical" evidence="33">
    <location>
        <begin position="1176"/>
        <end position="1200"/>
    </location>
</feature>
<keyword evidence="11" id="KW-0547">Nucleotide-binding</keyword>
<evidence type="ECO:0000256" key="7">
    <source>
        <dbReference type="ARBA" id="ARBA00022548"/>
    </source>
</evidence>
<dbReference type="GO" id="GO:0030299">
    <property type="term" value="P:intestinal cholesterol absorption"/>
    <property type="evidence" value="ECO:0007669"/>
    <property type="project" value="TreeGrafter"/>
</dbReference>
<dbReference type="PROSITE" id="PS51195">
    <property type="entry name" value="Q_MOTIF"/>
    <property type="match status" value="1"/>
</dbReference>
<dbReference type="GO" id="GO:0005886">
    <property type="term" value="C:plasma membrane"/>
    <property type="evidence" value="ECO:0007669"/>
    <property type="project" value="TreeGrafter"/>
</dbReference>
<dbReference type="SUPFAM" id="SSF82866">
    <property type="entry name" value="Multidrug efflux transporter AcrB transmembrane domain"/>
    <property type="match status" value="2"/>
</dbReference>
<feature type="domain" description="Helicase ATP-binding" evidence="35">
    <location>
        <begin position="38"/>
        <end position="219"/>
    </location>
</feature>
<comment type="catalytic activity">
    <reaction evidence="24">
        <text>cholesterol(in) = cholesterol(out)</text>
        <dbReference type="Rhea" id="RHEA:39747"/>
        <dbReference type="ChEBI" id="CHEBI:16113"/>
    </reaction>
</comment>
<dbReference type="InterPro" id="IPR027417">
    <property type="entry name" value="P-loop_NTPase"/>
</dbReference>
<keyword evidence="9 33" id="KW-0812">Transmembrane</keyword>
<name>L8YA02_TUPCH</name>
<feature type="short sequence motif" description="Q motif" evidence="32">
    <location>
        <begin position="7"/>
        <end position="35"/>
    </location>
</feature>
<keyword evidence="39" id="KW-1185">Reference proteome</keyword>
<feature type="transmembrane region" description="Helical" evidence="33">
    <location>
        <begin position="1623"/>
        <end position="1642"/>
    </location>
</feature>
<dbReference type="PANTHER" id="PTHR45727:SF3">
    <property type="entry name" value="NPC1-LIKE INTRACELLULAR CHOLESTEROL TRANSPORTER 1"/>
    <property type="match status" value="1"/>
</dbReference>
<dbReference type="Pfam" id="PF22314">
    <property type="entry name" value="NPC1_MLD"/>
    <property type="match status" value="1"/>
</dbReference>
<dbReference type="PROSITE" id="PS50156">
    <property type="entry name" value="SSD"/>
    <property type="match status" value="1"/>
</dbReference>
<dbReference type="Pfam" id="PF12349">
    <property type="entry name" value="Sterol-sensing"/>
    <property type="match status" value="1"/>
</dbReference>
<dbReference type="GO" id="GO:0015485">
    <property type="term" value="F:cholesterol binding"/>
    <property type="evidence" value="ECO:0007669"/>
    <property type="project" value="TreeGrafter"/>
</dbReference>
<reference evidence="39" key="1">
    <citation type="submission" date="2012-07" db="EMBL/GenBank/DDBJ databases">
        <title>Genome of the Chinese tree shrew, a rising model animal genetically related to primates.</title>
        <authorList>
            <person name="Zhang G."/>
            <person name="Fan Y."/>
            <person name="Yao Y."/>
            <person name="Huang Z."/>
        </authorList>
    </citation>
    <scope>NUCLEOTIDE SEQUENCE [LARGE SCALE GENOMIC DNA]</scope>
</reference>
<dbReference type="GO" id="GO:0030301">
    <property type="term" value="P:cholesterol transport"/>
    <property type="evidence" value="ECO:0007669"/>
    <property type="project" value="UniProtKB-ARBA"/>
</dbReference>
<keyword evidence="21" id="KW-0325">Glycoprotein</keyword>
<evidence type="ECO:0000313" key="39">
    <source>
        <dbReference type="Proteomes" id="UP000011518"/>
    </source>
</evidence>
<feature type="transmembrane region" description="Helical" evidence="33">
    <location>
        <begin position="1283"/>
        <end position="1307"/>
    </location>
</feature>
<evidence type="ECO:0000256" key="15">
    <source>
        <dbReference type="ARBA" id="ARBA00022884"/>
    </source>
</evidence>
<dbReference type="SMART" id="SM00490">
    <property type="entry name" value="HELICc"/>
    <property type="match status" value="1"/>
</dbReference>
<evidence type="ECO:0000256" key="8">
    <source>
        <dbReference type="ARBA" id="ARBA00022552"/>
    </source>
</evidence>
<dbReference type="GO" id="GO:0012505">
    <property type="term" value="C:endomembrane system"/>
    <property type="evidence" value="ECO:0007669"/>
    <property type="project" value="UniProtKB-SubCell"/>
</dbReference>
<dbReference type="EMBL" id="KB364953">
    <property type="protein sequence ID" value="ELV11805.1"/>
    <property type="molecule type" value="Genomic_DNA"/>
</dbReference>
<dbReference type="Gene3D" id="1.20.1640.10">
    <property type="entry name" value="Multidrug efflux transporter AcrB transmembrane domain"/>
    <property type="match status" value="2"/>
</dbReference>
<keyword evidence="12" id="KW-0378">Hydrolase</keyword>
<dbReference type="GO" id="GO:0006364">
    <property type="term" value="P:rRNA processing"/>
    <property type="evidence" value="ECO:0007669"/>
    <property type="project" value="UniProtKB-KW"/>
</dbReference>
<dbReference type="InterPro" id="IPR011545">
    <property type="entry name" value="DEAD/DEAH_box_helicase_dom"/>
</dbReference>
<gene>
    <name evidence="38" type="ORF">TREES_T100018879</name>
</gene>
<dbReference type="CDD" id="cd17961">
    <property type="entry name" value="DEADc_DDX56"/>
    <property type="match status" value="1"/>
</dbReference>
<keyword evidence="22" id="KW-0753">Steroid metabolism</keyword>
<evidence type="ECO:0000256" key="9">
    <source>
        <dbReference type="ARBA" id="ARBA00022692"/>
    </source>
</evidence>
<evidence type="ECO:0000256" key="23">
    <source>
        <dbReference type="ARBA" id="ARBA00023242"/>
    </source>
</evidence>
<evidence type="ECO:0000256" key="16">
    <source>
        <dbReference type="ARBA" id="ARBA00022989"/>
    </source>
</evidence>
<dbReference type="SUPFAM" id="SSF52540">
    <property type="entry name" value="P-loop containing nucleoside triphosphate hydrolases"/>
    <property type="match status" value="2"/>
</dbReference>
<evidence type="ECO:0000256" key="13">
    <source>
        <dbReference type="ARBA" id="ARBA00022806"/>
    </source>
</evidence>
<proteinExistence type="inferred from homology"/>
<keyword evidence="15" id="KW-0694">RNA-binding</keyword>
<evidence type="ECO:0000256" key="6">
    <source>
        <dbReference type="ARBA" id="ARBA00022517"/>
    </source>
</evidence>
<evidence type="ECO:0000256" key="33">
    <source>
        <dbReference type="SAM" id="Phobius"/>
    </source>
</evidence>
<dbReference type="EC" id="3.6.4.13" evidence="4"/>
<dbReference type="PROSITE" id="PS51192">
    <property type="entry name" value="HELICASE_ATP_BIND_1"/>
    <property type="match status" value="1"/>
</dbReference>
<evidence type="ECO:0000256" key="31">
    <source>
        <dbReference type="ARBA" id="ARBA00081904"/>
    </source>
</evidence>
<comment type="subcellular location">
    <subcellularLocation>
        <location evidence="1">Endomembrane system</location>
        <topology evidence="1">Multi-pass membrane protein</topology>
    </subcellularLocation>
    <subcellularLocation>
        <location evidence="2">Nucleus</location>
        <location evidence="2">Nucleolus</location>
    </subcellularLocation>
</comment>
<dbReference type="InterPro" id="IPR004765">
    <property type="entry name" value="NPC1-like"/>
</dbReference>
<evidence type="ECO:0000256" key="17">
    <source>
        <dbReference type="ARBA" id="ARBA00023098"/>
    </source>
</evidence>
<dbReference type="GO" id="GO:0005319">
    <property type="term" value="F:lipid transporter activity"/>
    <property type="evidence" value="ECO:0007669"/>
    <property type="project" value="InterPro"/>
</dbReference>
<dbReference type="InParanoid" id="L8YA02"/>
<feature type="transmembrane region" description="Helical" evidence="33">
    <location>
        <begin position="1249"/>
        <end position="1271"/>
    </location>
</feature>
<dbReference type="FunFam" id="1.20.1640.10:FF:000008">
    <property type="entry name" value="NPC intracellular cholesterol transporter 1"/>
    <property type="match status" value="1"/>
</dbReference>
<comment type="function">
    <text evidence="27">Nucleolar RNA helicase that plays a role in various biological processes including innate immunity, ribosome biogenesis or nucleolus organization. Plays an essential role in maintaining nucleolar integrity in planarian stem cells. Maintains embryonic stem cells proliferation by conventional regulation of ribosome assembly and interaction with OCT4 and POU5F1 complex. Regulates antiviral innate immunity by inhibiting the virus-triggered signaling nuclear translocation of IRF3. Mechanistically, acts by disrupting the interaction between IRF3 and importin IPO5. May play a role in later stages of the processing of the pre-ribosomal particles leading to mature 60S ribosomal subunits. Has intrinsic ATPase activity.</text>
</comment>
<evidence type="ECO:0000256" key="24">
    <source>
        <dbReference type="ARBA" id="ARBA00034049"/>
    </source>
</evidence>
<evidence type="ECO:0000256" key="28">
    <source>
        <dbReference type="ARBA" id="ARBA00066108"/>
    </source>
</evidence>
<dbReference type="InterPro" id="IPR053958">
    <property type="entry name" value="HMGCR/SNAP/NPC1-like_SSD"/>
</dbReference>
<keyword evidence="13" id="KW-0347">Helicase</keyword>
<dbReference type="Pfam" id="PF00270">
    <property type="entry name" value="DEAD"/>
    <property type="match status" value="1"/>
</dbReference>
<dbReference type="GO" id="GO:0016787">
    <property type="term" value="F:hydrolase activity"/>
    <property type="evidence" value="ECO:0007669"/>
    <property type="project" value="UniProtKB-KW"/>
</dbReference>
<dbReference type="Pfam" id="PF16414">
    <property type="entry name" value="NPC1_N"/>
    <property type="match status" value="1"/>
</dbReference>
<evidence type="ECO:0000256" key="22">
    <source>
        <dbReference type="ARBA" id="ARBA00023221"/>
    </source>
</evidence>
<evidence type="ECO:0000259" key="36">
    <source>
        <dbReference type="PROSITE" id="PS51194"/>
    </source>
</evidence>
<sequence length="1837" mass="202679">MEDAESLGFEHMGLDPRLLQAVSDLGWSRPTLIQEKAIPLALDGKDLLARARTGSGKTAAYALPMLQLLLHGKTVGSPVVEQAVRGLVLVPTKELARQAQSMIQQLATYCARDIRVANVSAAEDAASQRAVLMEKPDIVVGTPSRILSHLQRDSLKLRDSMELLVVDEADLLFSFGFEEELKSLLCHLPRIYQAFLMSATFNEDVQALKELVLHNPVTLKLQESQLPGPDQLQQFQVICETEEDKLLLLFFFLLLYALLKLSLVRGKSLLFVNTLERSYRLRLFLEQFSIPSCVLNGELPLRSRCHIISQFNQGFYDCVIATDAEVLGAPVKGKRQGRGPKANKASDPEAGVARGIDFHHVSAVLNFDLPPTPEAYIHRAGRTARANNPGTVLTFVLPVERPHLNKIEELLGGENRAPVLLPYQFRMEEIEGFRYRCRDAMRSVTKQAIREARLKEIKEELLHSEKLKTYFEDNPRDLQLLRHDLPLHPAVVKPHLGHVPEYLVPPALRGLVRPHKKRKKPSSCRKTKAQGELYTPTHQRGYCAFYDECGKNPELSGGLTSLSNVSCLSNTPAVHVTGNHLTLLRRICPSLYAGPNTTYACCSSKQLVSLEASMSITKALLTRCPACADNFVTLHCHNTCSPDQSLFINVTRVARGGPAQLPAVVAYQAFYRRSFAEQTYDSCSRVRIPAAATLAVGTMCGVYGSALCNAQRWLNFQGDTGNGLAPLEIVFHLIDPGQDMGSGLQPLDATIMPCNESQGDSASACSCQDCAASCPVISRPQPLDTTFYLGWMPGGLALIIILCSAFVLLGVLLVYFRMAPGQSVSKVDSMVGVSPSDRLSQSTHTILSKFFQSWGTWVASWPWTVLGVSIVVVVALAGGLAYTELTTDPVELWSAPKSQARKEKAFHDKHFGPFFRNNQVILTAPNRSSYIYDSLLLGSKNFSGILAQDLLLEVLELQERLRHLQVWSPEEQRNISLQDICYAPLSPGNASLADCCVNSLLQYFQNNRSLLLLTANQTLGGQTKQVDWRDHFLYCANAPLTFKDGTALALSCMADYGAPVFPFLAIGGYKGKDYSEAEALILTFSLNNYPAGDPRLAQAKLWEGAFLEEMRAFQRRTAGRFQVTFMAESSLEEEINRTTAEDLPIFAISYLVIFLYISLALGNYSSWSRVLVDSKATLGLGGVAVVLGAVMAAMGFFSYLGVPSSLVILQVVPFLVLAVGADNIFIFVLEYQRLPRRPGEQREAHVGRALGRVAPSMLLCSLSEAVCFFLGALTPMPAVRTFALTSGLAVILDFLLQMSAFVALLSLDSKRQEASRLDTCCCVKSRELPPPGPDEGLLLRFFRKVYAPFLLHRVTRVAVLLLFLGLFGISLNFMTHINVGLDQELALPKDSYLLDYFLFLNRYFEVGAPVYFVTTSGYNFSSEEGMNAICSSAGCNEYSFTQKIQYATEFPDQSYLAIPASSWVDDFIDWLTPSSCCRLYTWGPDRDKFCPSTVNSLNCLRNCMSFTTGPVRPSVEQFNKYLPWFLSDPPNIKCPKGGLAAYSTSVNLDPDGQIIASRFMAYHKPLKNSQDFTEALRAARKLAANITADLRKVPGTDPAFEVFPYTITNVFYEQYLTILPEGLFMLSLCLLPTFVVCCLLLGMDLRSGLLNLFSIVMILVDTVGFMTLWDISYNAVSLINLVTAVGMSVEFVSHITRSFAISTKPTRLDRAKEATIFMGSAVFAGVAMTNLPGILVLGLAKAQLIQIFFFRLNLLITLLGLLHGLVFLPVILSYLGPNVNAALVLEQKQAEEMAAALAASCPKHPSPITSIYDNYSFEDPAKGAVPVGNSLQDTRQL</sequence>
<dbReference type="FunFam" id="3.40.50.300:FF:001046">
    <property type="entry name" value="Probable ATP-dependent RNA helicase ddx56"/>
    <property type="match status" value="1"/>
</dbReference>
<dbReference type="GO" id="GO:0005524">
    <property type="term" value="F:ATP binding"/>
    <property type="evidence" value="ECO:0007669"/>
    <property type="project" value="UniProtKB-KW"/>
</dbReference>
<comment type="similarity">
    <text evidence="3">Belongs to the patched family.</text>
</comment>
<dbReference type="SMART" id="SM00487">
    <property type="entry name" value="DEXDc"/>
    <property type="match status" value="1"/>
</dbReference>
<feature type="transmembrane region" description="Helical" evidence="33">
    <location>
        <begin position="1143"/>
        <end position="1164"/>
    </location>
</feature>
<evidence type="ECO:0000256" key="1">
    <source>
        <dbReference type="ARBA" id="ARBA00004127"/>
    </source>
</evidence>
<dbReference type="Pfam" id="PF00271">
    <property type="entry name" value="Helicase_C"/>
    <property type="match status" value="1"/>
</dbReference>
<keyword evidence="6" id="KW-0690">Ribosome biogenesis</keyword>
<evidence type="ECO:0000256" key="32">
    <source>
        <dbReference type="PROSITE-ProRule" id="PRU00552"/>
    </source>
</evidence>
<feature type="domain" description="Helicase C-terminal" evidence="36">
    <location>
        <begin position="231"/>
        <end position="431"/>
    </location>
</feature>
<evidence type="ECO:0000256" key="29">
    <source>
        <dbReference type="ARBA" id="ARBA00072895"/>
    </source>
</evidence>
<feature type="transmembrane region" description="Helical" evidence="33">
    <location>
        <begin position="788"/>
        <end position="816"/>
    </location>
</feature>
<organism evidence="38 39">
    <name type="scientific">Tupaia chinensis</name>
    <name type="common">Chinese tree shrew</name>
    <name type="synonym">Tupaia belangeri chinensis</name>
    <dbReference type="NCBI Taxonomy" id="246437"/>
    <lineage>
        <taxon>Eukaryota</taxon>
        <taxon>Metazoa</taxon>
        <taxon>Chordata</taxon>
        <taxon>Craniata</taxon>
        <taxon>Vertebrata</taxon>
        <taxon>Euteleostomi</taxon>
        <taxon>Mammalia</taxon>
        <taxon>Eutheria</taxon>
        <taxon>Euarchontoglires</taxon>
        <taxon>Scandentia</taxon>
        <taxon>Tupaiidae</taxon>
        <taxon>Tupaia</taxon>
    </lineage>
</organism>
<feature type="transmembrane region" description="Helical" evidence="33">
    <location>
        <begin position="1206"/>
        <end position="1229"/>
    </location>
</feature>
<dbReference type="NCBIfam" id="TIGR00917">
    <property type="entry name" value="2A060601"/>
    <property type="match status" value="1"/>
</dbReference>
<evidence type="ECO:0000256" key="21">
    <source>
        <dbReference type="ARBA" id="ARBA00023180"/>
    </source>
</evidence>
<evidence type="ECO:0000256" key="26">
    <source>
        <dbReference type="ARBA" id="ARBA00047984"/>
    </source>
</evidence>
<dbReference type="GO" id="GO:0003723">
    <property type="term" value="F:RNA binding"/>
    <property type="evidence" value="ECO:0007669"/>
    <property type="project" value="UniProtKB-KW"/>
</dbReference>
<keyword evidence="20" id="KW-1207">Sterol metabolism</keyword>
<evidence type="ECO:0000256" key="11">
    <source>
        <dbReference type="ARBA" id="ARBA00022741"/>
    </source>
</evidence>
<evidence type="ECO:0000256" key="12">
    <source>
        <dbReference type="ARBA" id="ARBA00022801"/>
    </source>
</evidence>
<evidence type="ECO:0000256" key="18">
    <source>
        <dbReference type="ARBA" id="ARBA00023136"/>
    </source>
</evidence>
<keyword evidence="19" id="KW-1015">Disulfide bond</keyword>
<keyword evidence="14" id="KW-0067">ATP-binding</keyword>
<accession>L8YA02</accession>
<feature type="domain" description="DEAD-box RNA helicase Q" evidence="37">
    <location>
        <begin position="7"/>
        <end position="35"/>
    </location>
</feature>
<feature type="transmembrane region" description="Helical" evidence="33">
    <location>
        <begin position="1675"/>
        <end position="1695"/>
    </location>
</feature>
<evidence type="ECO:0000256" key="19">
    <source>
        <dbReference type="ARBA" id="ARBA00023157"/>
    </source>
</evidence>
<dbReference type="GO" id="GO:0005730">
    <property type="term" value="C:nucleolus"/>
    <property type="evidence" value="ECO:0007669"/>
    <property type="project" value="UniProtKB-SubCell"/>
</dbReference>
<reference evidence="39" key="2">
    <citation type="journal article" date="2013" name="Nat. Commun.">
        <title>Genome of the Chinese tree shrew.</title>
        <authorList>
            <person name="Fan Y."/>
            <person name="Huang Z.Y."/>
            <person name="Cao C.C."/>
            <person name="Chen C.S."/>
            <person name="Chen Y.X."/>
            <person name="Fan D.D."/>
            <person name="He J."/>
            <person name="Hou H.L."/>
            <person name="Hu L."/>
            <person name="Hu X.T."/>
            <person name="Jiang X.T."/>
            <person name="Lai R."/>
            <person name="Lang Y.S."/>
            <person name="Liang B."/>
            <person name="Liao S.G."/>
            <person name="Mu D."/>
            <person name="Ma Y.Y."/>
            <person name="Niu Y.Y."/>
            <person name="Sun X.Q."/>
            <person name="Xia J.Q."/>
            <person name="Xiao J."/>
            <person name="Xiong Z.Q."/>
            <person name="Xu L."/>
            <person name="Yang L."/>
            <person name="Zhang Y."/>
            <person name="Zhao W."/>
            <person name="Zhao X.D."/>
            <person name="Zheng Y.T."/>
            <person name="Zhou J.M."/>
            <person name="Zhu Y.B."/>
            <person name="Zhang G.J."/>
            <person name="Wang J."/>
            <person name="Yao Y.G."/>
        </authorList>
    </citation>
    <scope>NUCLEOTIDE SEQUENCE [LARGE SCALE GENOMIC DNA]</scope>
</reference>
<comment type="subunit">
    <text evidence="28">May form homooligomeric complexes. Interacts with IRF3. Interacts with OCT4 and POU5F1.</text>
</comment>
<evidence type="ECO:0000256" key="3">
    <source>
        <dbReference type="ARBA" id="ARBA00005585"/>
    </source>
</evidence>
<dbReference type="FunCoup" id="L8YA02">
    <property type="interactions" value="153"/>
</dbReference>
<evidence type="ECO:0000259" key="35">
    <source>
        <dbReference type="PROSITE" id="PS51192"/>
    </source>
</evidence>
<protein>
    <recommendedName>
        <fullName evidence="29">Probable ATP-dependent RNA helicase DDX56</fullName>
        <ecNumber evidence="4">3.6.4.13</ecNumber>
    </recommendedName>
    <alternativeName>
        <fullName evidence="31">ATP-dependent 61 kDa nucleolar RNA helicase</fullName>
    </alternativeName>
    <alternativeName>
        <fullName evidence="30">DEAD box protein 56</fullName>
    </alternativeName>
</protein>
<evidence type="ECO:0000313" key="38">
    <source>
        <dbReference type="EMBL" id="ELV11805.1"/>
    </source>
</evidence>
<feature type="domain" description="SSD" evidence="34">
    <location>
        <begin position="1142"/>
        <end position="1307"/>
    </location>
</feature>
<dbReference type="PROSITE" id="PS51194">
    <property type="entry name" value="HELICASE_CTER"/>
    <property type="match status" value="1"/>
</dbReference>
<feature type="transmembrane region" description="Helical" evidence="33">
    <location>
        <begin position="858"/>
        <end position="882"/>
    </location>
</feature>
<dbReference type="InterPro" id="IPR000731">
    <property type="entry name" value="SSD"/>
</dbReference>
<evidence type="ECO:0000256" key="5">
    <source>
        <dbReference type="ARBA" id="ARBA00022448"/>
    </source>
</evidence>
<evidence type="ECO:0000256" key="10">
    <source>
        <dbReference type="ARBA" id="ARBA00022729"/>
    </source>
</evidence>
<feature type="transmembrane region" description="Helical" evidence="33">
    <location>
        <begin position="1354"/>
        <end position="1374"/>
    </location>
</feature>
<dbReference type="InterPro" id="IPR032190">
    <property type="entry name" value="NPC1_N"/>
</dbReference>
<keyword evidence="17" id="KW-0443">Lipid metabolism</keyword>
<keyword evidence="10" id="KW-0732">Signal</keyword>
<keyword evidence="23" id="KW-0539">Nucleus</keyword>
<dbReference type="Proteomes" id="UP000011518">
    <property type="component" value="Unassembled WGS sequence"/>
</dbReference>
<dbReference type="STRING" id="246437.L8YA02"/>
<keyword evidence="7" id="KW-0153">Cholesterol metabolism</keyword>
<evidence type="ECO:0000256" key="4">
    <source>
        <dbReference type="ARBA" id="ARBA00012552"/>
    </source>
</evidence>
<evidence type="ECO:0000259" key="34">
    <source>
        <dbReference type="PROSITE" id="PS50156"/>
    </source>
</evidence>
<evidence type="ECO:0000256" key="14">
    <source>
        <dbReference type="ARBA" id="ARBA00022840"/>
    </source>
</evidence>
<evidence type="ECO:0000256" key="20">
    <source>
        <dbReference type="ARBA" id="ARBA00023166"/>
    </source>
</evidence>
<evidence type="ECO:0000256" key="25">
    <source>
        <dbReference type="ARBA" id="ARBA00038041"/>
    </source>
</evidence>
<dbReference type="GO" id="GO:0003724">
    <property type="term" value="F:RNA helicase activity"/>
    <property type="evidence" value="ECO:0007669"/>
    <property type="project" value="UniProtKB-EC"/>
</dbReference>
<evidence type="ECO:0000256" key="27">
    <source>
        <dbReference type="ARBA" id="ARBA00058156"/>
    </source>
</evidence>
<evidence type="ECO:0000256" key="30">
    <source>
        <dbReference type="ARBA" id="ARBA00075547"/>
    </source>
</evidence>
<dbReference type="GO" id="GO:0008203">
    <property type="term" value="P:cholesterol metabolic process"/>
    <property type="evidence" value="ECO:0007669"/>
    <property type="project" value="UniProtKB-KW"/>
</dbReference>
<evidence type="ECO:0000256" key="2">
    <source>
        <dbReference type="ARBA" id="ARBA00004604"/>
    </source>
</evidence>
<dbReference type="Gene3D" id="3.40.50.300">
    <property type="entry name" value="P-loop containing nucleotide triphosphate hydrolases"/>
    <property type="match status" value="2"/>
</dbReference>
<dbReference type="CDD" id="cd18787">
    <property type="entry name" value="SF2_C_DEAD"/>
    <property type="match status" value="1"/>
</dbReference>
<feature type="transmembrane region" description="Helical" evidence="33">
    <location>
        <begin position="1752"/>
        <end position="1775"/>
    </location>
</feature>
<dbReference type="GO" id="GO:0042632">
    <property type="term" value="P:cholesterol homeostasis"/>
    <property type="evidence" value="ECO:0007669"/>
    <property type="project" value="TreeGrafter"/>
</dbReference>
<keyword evidence="16 33" id="KW-1133">Transmembrane helix</keyword>
<dbReference type="InterPro" id="IPR053956">
    <property type="entry name" value="NPC1_MLD"/>
</dbReference>
<keyword evidence="8" id="KW-0698">rRNA processing</keyword>
<dbReference type="FunFam" id="1.20.1640.10:FF:000010">
    <property type="entry name" value="NPC intracellular cholesterol transporter 1"/>
    <property type="match status" value="1"/>
</dbReference>
<keyword evidence="18 33" id="KW-0472">Membrane</keyword>